<feature type="compositionally biased region" description="Gly residues" evidence="9">
    <location>
        <begin position="107"/>
        <end position="118"/>
    </location>
</feature>
<keyword evidence="4" id="KW-0963">Cytoplasm</keyword>
<evidence type="ECO:0000256" key="7">
    <source>
        <dbReference type="ARBA" id="ARBA00023306"/>
    </source>
</evidence>
<dbReference type="EMBL" id="JACCHL010000001">
    <property type="protein sequence ID" value="NYH52330.1"/>
    <property type="molecule type" value="Genomic_DNA"/>
</dbReference>
<dbReference type="Gene3D" id="6.10.250.660">
    <property type="match status" value="4"/>
</dbReference>
<dbReference type="NCBIfam" id="TIGR03544">
    <property type="entry name" value="DivI1A_domain"/>
    <property type="match status" value="4"/>
</dbReference>
<name>A0A7Y9XCQ0_9ACTN</name>
<reference evidence="10 11" key="1">
    <citation type="submission" date="2020-07" db="EMBL/GenBank/DDBJ databases">
        <title>Sequencing the genomes of 1000 actinobacteria strains.</title>
        <authorList>
            <person name="Klenk H.-P."/>
        </authorList>
    </citation>
    <scope>NUCLEOTIDE SEQUENCE [LARGE SCALE GENOMIC DNA]</scope>
    <source>
        <strain evidence="10 11">DSM 45278</strain>
    </source>
</reference>
<evidence type="ECO:0000313" key="11">
    <source>
        <dbReference type="Proteomes" id="UP000584931"/>
    </source>
</evidence>
<keyword evidence="7" id="KW-0131">Cell cycle</keyword>
<dbReference type="AlphaFoldDB" id="A0A7Y9XCQ0"/>
<proteinExistence type="inferred from homology"/>
<protein>
    <recommendedName>
        <fullName evidence="3">Cell wall synthesis protein Wag31</fullName>
    </recommendedName>
    <alternativeName>
        <fullName evidence="8">Antigen 84</fullName>
    </alternativeName>
</protein>
<evidence type="ECO:0000313" key="10">
    <source>
        <dbReference type="EMBL" id="NYH52330.1"/>
    </source>
</evidence>
<evidence type="ECO:0000256" key="6">
    <source>
        <dbReference type="ARBA" id="ARBA00023054"/>
    </source>
</evidence>
<gene>
    <name evidence="10" type="ORF">HNR06_001919</name>
</gene>
<evidence type="ECO:0000256" key="3">
    <source>
        <dbReference type="ARBA" id="ARBA00018787"/>
    </source>
</evidence>
<sequence>MPLTPADIREKKFHTVRLRPGYNEEDVDELLDRIEATLIALEGGPRTGPLITADEVRNARFRTTRLSPGYHEDEVDDFLDTVVADLAGRGLGRSNGQQQPPPPPGPVGGRGRPGGPGVPGTPSRAQGHPPDEPRQRHGTGPSDRPPRPPRGFGMTPEDIREQQFATTRLTTGYNEQEVDDFLDRAEFTLGVLQRGQPERATLTAAEVERVQFATTRARPGYDPAQVDRFLDVLAEEMRQYERPG</sequence>
<dbReference type="Proteomes" id="UP000584931">
    <property type="component" value="Unassembled WGS sequence"/>
</dbReference>
<organism evidence="10 11">
    <name type="scientific">Nocardiopsis sinuspersici</name>
    <dbReference type="NCBI Taxonomy" id="501010"/>
    <lineage>
        <taxon>Bacteria</taxon>
        <taxon>Bacillati</taxon>
        <taxon>Actinomycetota</taxon>
        <taxon>Actinomycetes</taxon>
        <taxon>Streptosporangiales</taxon>
        <taxon>Nocardiopsidaceae</taxon>
        <taxon>Nocardiopsis</taxon>
    </lineage>
</organism>
<dbReference type="PANTHER" id="PTHR35794:SF2">
    <property type="entry name" value="CELL DIVISION PROTEIN DIVIVA"/>
    <property type="match status" value="1"/>
</dbReference>
<evidence type="ECO:0000256" key="2">
    <source>
        <dbReference type="ARBA" id="ARBA00009008"/>
    </source>
</evidence>
<comment type="subcellular location">
    <subcellularLocation>
        <location evidence="1">Cytoplasm</location>
    </subcellularLocation>
</comment>
<evidence type="ECO:0000256" key="9">
    <source>
        <dbReference type="SAM" id="MobiDB-lite"/>
    </source>
</evidence>
<dbReference type="InterPro" id="IPR019933">
    <property type="entry name" value="DivIVA_domain"/>
</dbReference>
<dbReference type="GO" id="GO:0005737">
    <property type="term" value="C:cytoplasm"/>
    <property type="evidence" value="ECO:0007669"/>
    <property type="project" value="UniProtKB-SubCell"/>
</dbReference>
<comment type="similarity">
    <text evidence="2">Belongs to the DivIVA family.</text>
</comment>
<evidence type="ECO:0000256" key="8">
    <source>
        <dbReference type="ARBA" id="ARBA00031737"/>
    </source>
</evidence>
<feature type="region of interest" description="Disordered" evidence="9">
    <location>
        <begin position="89"/>
        <end position="158"/>
    </location>
</feature>
<evidence type="ECO:0000256" key="4">
    <source>
        <dbReference type="ARBA" id="ARBA00022490"/>
    </source>
</evidence>
<evidence type="ECO:0000256" key="1">
    <source>
        <dbReference type="ARBA" id="ARBA00004496"/>
    </source>
</evidence>
<dbReference type="InterPro" id="IPR007793">
    <property type="entry name" value="DivIVA_fam"/>
</dbReference>
<evidence type="ECO:0000256" key="5">
    <source>
        <dbReference type="ARBA" id="ARBA00022618"/>
    </source>
</evidence>
<keyword evidence="5" id="KW-0132">Cell division</keyword>
<dbReference type="GO" id="GO:0051301">
    <property type="term" value="P:cell division"/>
    <property type="evidence" value="ECO:0007669"/>
    <property type="project" value="UniProtKB-KW"/>
</dbReference>
<keyword evidence="6" id="KW-0175">Coiled coil</keyword>
<comment type="caution">
    <text evidence="10">The sequence shown here is derived from an EMBL/GenBank/DDBJ whole genome shotgun (WGS) entry which is preliminary data.</text>
</comment>
<accession>A0A7Y9XCQ0</accession>
<dbReference type="PANTHER" id="PTHR35794">
    <property type="entry name" value="CELL DIVISION PROTEIN DIVIVA"/>
    <property type="match status" value="1"/>
</dbReference>